<reference evidence="2 3" key="1">
    <citation type="submission" date="2024-03" db="EMBL/GenBank/DDBJ databases">
        <title>Adaptation during the transition from Ophiocordyceps entomopathogen to insect associate is accompanied by gene loss and intensified selection.</title>
        <authorList>
            <person name="Ward C.M."/>
            <person name="Onetto C.A."/>
            <person name="Borneman A.R."/>
        </authorList>
    </citation>
    <scope>NUCLEOTIDE SEQUENCE [LARGE SCALE GENOMIC DNA]</scope>
    <source>
        <strain evidence="2">AWRI1</strain>
        <tissue evidence="2">Single Adult Female</tissue>
    </source>
</reference>
<dbReference type="Proteomes" id="UP001367676">
    <property type="component" value="Unassembled WGS sequence"/>
</dbReference>
<evidence type="ECO:0000313" key="2">
    <source>
        <dbReference type="EMBL" id="KAK7603731.1"/>
    </source>
</evidence>
<keyword evidence="3" id="KW-1185">Reference proteome</keyword>
<comment type="caution">
    <text evidence="2">The sequence shown here is derived from an EMBL/GenBank/DDBJ whole genome shotgun (WGS) entry which is preliminary data.</text>
</comment>
<organism evidence="2 3">
    <name type="scientific">Parthenolecanium corni</name>
    <dbReference type="NCBI Taxonomy" id="536013"/>
    <lineage>
        <taxon>Eukaryota</taxon>
        <taxon>Metazoa</taxon>
        <taxon>Ecdysozoa</taxon>
        <taxon>Arthropoda</taxon>
        <taxon>Hexapoda</taxon>
        <taxon>Insecta</taxon>
        <taxon>Pterygota</taxon>
        <taxon>Neoptera</taxon>
        <taxon>Paraneoptera</taxon>
        <taxon>Hemiptera</taxon>
        <taxon>Sternorrhyncha</taxon>
        <taxon>Coccoidea</taxon>
        <taxon>Coccidae</taxon>
        <taxon>Parthenolecanium</taxon>
    </lineage>
</organism>
<sequence>MKQDGTFTKTSISDWFKIFIITNTTLSFVNQRMMRMKGTISLSGHQIILNASSEINKNNSHLNDYDIQTSSDSVDALSEDRESGNILPDINETVSTNCSFVSATNDFSISCVDLTSRDVSAIVSDLSVDSVMLEKPADTTEIIIALGEQMEQVKLQNTKLDKADESSTNSDLFDDSVSETKPLIKKPFKKLFYTPNKKRSPLVAVDNICPVTPTSILGSPKNVLREKQWKRFQEERKKRGFESDENFQLPLYDVTASAPSKLMLQSITEPTSAQKSHATYNKAETTSSYAGSASA</sequence>
<evidence type="ECO:0000256" key="1">
    <source>
        <dbReference type="SAM" id="MobiDB-lite"/>
    </source>
</evidence>
<name>A0AAN9TTB0_9HEMI</name>
<evidence type="ECO:0000313" key="3">
    <source>
        <dbReference type="Proteomes" id="UP001367676"/>
    </source>
</evidence>
<proteinExistence type="predicted"/>
<gene>
    <name evidence="2" type="ORF">V9T40_003730</name>
</gene>
<protein>
    <submittedName>
        <fullName evidence="2">Uncharacterized protein</fullName>
    </submittedName>
</protein>
<feature type="region of interest" description="Disordered" evidence="1">
    <location>
        <begin position="268"/>
        <end position="295"/>
    </location>
</feature>
<dbReference type="AlphaFoldDB" id="A0AAN9TTB0"/>
<dbReference type="EMBL" id="JBBCAQ010000006">
    <property type="protein sequence ID" value="KAK7603731.1"/>
    <property type="molecule type" value="Genomic_DNA"/>
</dbReference>
<accession>A0AAN9TTB0</accession>